<dbReference type="Pfam" id="PF18269">
    <property type="entry name" value="T3SS_ATPase_C"/>
    <property type="match status" value="1"/>
</dbReference>
<dbReference type="GO" id="GO:0030254">
    <property type="term" value="P:protein secretion by the type III secretion system"/>
    <property type="evidence" value="ECO:0007669"/>
    <property type="project" value="InterPro"/>
</dbReference>
<evidence type="ECO:0000256" key="10">
    <source>
        <dbReference type="ARBA" id="ARBA00034006"/>
    </source>
</evidence>
<dbReference type="GO" id="GO:0005524">
    <property type="term" value="F:ATP binding"/>
    <property type="evidence" value="ECO:0007669"/>
    <property type="project" value="UniProtKB-KW"/>
</dbReference>
<dbReference type="SMART" id="SM00382">
    <property type="entry name" value="AAA"/>
    <property type="match status" value="1"/>
</dbReference>
<sequence>MLAAQLMNHIQGIETFKKFGKVTRVVGLMIESQGPESSIGDVCKIHVNSPKNGHQIILAEVVGFNDENVVLMPFTSLREISIGCLVEGTGSPLEVKVGPELIGKVLDSMGNPIDGSTLPKGLVTVPTENDPPNPFTRPPINDQIEVGVKAIDGMLTVGTGQRVGIFAGSGVGKSTLLGMIARNTRADLNVIALIGERGREVREFIERDLGPEGLSRSIVVAATGDQPALMRIKGAFTATAIAEYFRDRGLNVMLMMDSVTRVAMAQREIGLATGEPPAQKGYTPSVFAILPKLLERTGTNLKGSITAFYTVLVDGDDMNEPIADTVRGILDGHIVLDRTLANKGQYPAINVLKSVSRLMNHISSNEHVRAAERLRELYYTYSKSEDLINIGAYKRGTSKEIDESIQYEPLITSFLKQGFRDKVTLEDTVNELIALSNGGRK</sequence>
<evidence type="ECO:0000256" key="9">
    <source>
        <dbReference type="ARBA" id="ARBA00023310"/>
    </source>
</evidence>
<protein>
    <submittedName>
        <fullName evidence="12">Flagellar protein export ATPase FliI</fullName>
    </submittedName>
</protein>
<gene>
    <name evidence="12" type="primary">fliI</name>
    <name evidence="12" type="ORF">EBB45_08265</name>
</gene>
<evidence type="ECO:0000256" key="5">
    <source>
        <dbReference type="ARBA" id="ARBA00022840"/>
    </source>
</evidence>
<dbReference type="Proteomes" id="UP000274033">
    <property type="component" value="Unassembled WGS sequence"/>
</dbReference>
<dbReference type="RefSeq" id="WP_124764010.1">
    <property type="nucleotide sequence ID" value="NZ_JAFBDY010000005.1"/>
</dbReference>
<keyword evidence="8" id="KW-0406">Ion transport</keyword>
<organism evidence="12 13">
    <name type="scientific">Lysinibacillus composti</name>
    <dbReference type="NCBI Taxonomy" id="720633"/>
    <lineage>
        <taxon>Bacteria</taxon>
        <taxon>Bacillati</taxon>
        <taxon>Bacillota</taxon>
        <taxon>Bacilli</taxon>
        <taxon>Bacillales</taxon>
        <taxon>Bacillaceae</taxon>
        <taxon>Lysinibacillus</taxon>
    </lineage>
</organism>
<name>A0A3N9UFG5_9BACI</name>
<keyword evidence="9" id="KW-0066">ATP synthesis</keyword>
<evidence type="ECO:0000313" key="13">
    <source>
        <dbReference type="Proteomes" id="UP000274033"/>
    </source>
</evidence>
<dbReference type="InterPro" id="IPR027417">
    <property type="entry name" value="P-loop_NTPase"/>
</dbReference>
<keyword evidence="12" id="KW-0966">Cell projection</keyword>
<dbReference type="OrthoDB" id="9803053at2"/>
<dbReference type="GO" id="GO:0016887">
    <property type="term" value="F:ATP hydrolysis activity"/>
    <property type="evidence" value="ECO:0007669"/>
    <property type="project" value="InterPro"/>
</dbReference>
<proteinExistence type="predicted"/>
<evidence type="ECO:0000256" key="1">
    <source>
        <dbReference type="ARBA" id="ARBA00004496"/>
    </source>
</evidence>
<evidence type="ECO:0000256" key="7">
    <source>
        <dbReference type="ARBA" id="ARBA00022967"/>
    </source>
</evidence>
<dbReference type="SUPFAM" id="SSF52540">
    <property type="entry name" value="P-loop containing nucleoside triphosphate hydrolases"/>
    <property type="match status" value="1"/>
</dbReference>
<dbReference type="GO" id="GO:0071973">
    <property type="term" value="P:bacterial-type flagellum-dependent cell motility"/>
    <property type="evidence" value="ECO:0007669"/>
    <property type="project" value="InterPro"/>
</dbReference>
<comment type="subcellular location">
    <subcellularLocation>
        <location evidence="1">Cytoplasm</location>
    </subcellularLocation>
</comment>
<keyword evidence="6" id="KW-0653">Protein transport</keyword>
<dbReference type="CDD" id="cd01136">
    <property type="entry name" value="ATPase_flagellum-secretory_path_III"/>
    <property type="match status" value="1"/>
</dbReference>
<dbReference type="InterPro" id="IPR050053">
    <property type="entry name" value="ATPase_alpha/beta_chains"/>
</dbReference>
<keyword evidence="12" id="KW-0282">Flagellum</keyword>
<evidence type="ECO:0000256" key="6">
    <source>
        <dbReference type="ARBA" id="ARBA00022927"/>
    </source>
</evidence>
<evidence type="ECO:0000256" key="4">
    <source>
        <dbReference type="ARBA" id="ARBA00022741"/>
    </source>
</evidence>
<reference evidence="12 13" key="1">
    <citation type="journal article" date="2013" name="J. Microbiol.">
        <title>Lysinibacillus chungkukjangi sp. nov., isolated from Chungkukjang, Korean fermented soybean food.</title>
        <authorList>
            <person name="Kim S.J."/>
            <person name="Jang Y.H."/>
            <person name="Hamada M."/>
            <person name="Ahn J.H."/>
            <person name="Weon H.Y."/>
            <person name="Suzuki K."/>
            <person name="Whang K.S."/>
            <person name="Kwon S.W."/>
        </authorList>
    </citation>
    <scope>NUCLEOTIDE SEQUENCE [LARGE SCALE GENOMIC DNA]</scope>
    <source>
        <strain evidence="12 13">MCCC 1A12701</strain>
    </source>
</reference>
<dbReference type="InterPro" id="IPR005714">
    <property type="entry name" value="ATPase_T3SS_FliI/YscN"/>
</dbReference>
<dbReference type="GO" id="GO:0046933">
    <property type="term" value="F:proton-transporting ATP synthase activity, rotational mechanism"/>
    <property type="evidence" value="ECO:0007669"/>
    <property type="project" value="TreeGrafter"/>
</dbReference>
<dbReference type="InterPro" id="IPR020003">
    <property type="entry name" value="ATPase_a/bsu_AS"/>
</dbReference>
<dbReference type="Gene3D" id="3.40.50.12240">
    <property type="match status" value="1"/>
</dbReference>
<dbReference type="InterPro" id="IPR000194">
    <property type="entry name" value="ATPase_F1/V1/A1_a/bsu_nucl-bd"/>
</dbReference>
<dbReference type="CDD" id="cd18117">
    <property type="entry name" value="ATP-synt_flagellum-secretory_path_III_N"/>
    <property type="match status" value="1"/>
</dbReference>
<dbReference type="NCBIfam" id="TIGR01026">
    <property type="entry name" value="fliI_yscN"/>
    <property type="match status" value="1"/>
</dbReference>
<keyword evidence="7" id="KW-1278">Translocase</keyword>
<feature type="domain" description="AAA+ ATPase" evidence="11">
    <location>
        <begin position="159"/>
        <end position="340"/>
    </location>
</feature>
<dbReference type="Pfam" id="PF02874">
    <property type="entry name" value="ATP-synt_ab_N"/>
    <property type="match status" value="1"/>
</dbReference>
<evidence type="ECO:0000256" key="3">
    <source>
        <dbReference type="ARBA" id="ARBA00022490"/>
    </source>
</evidence>
<dbReference type="FunFam" id="3.40.50.12240:FF:000002">
    <property type="entry name" value="Flagellum-specific ATP synthase FliI"/>
    <property type="match status" value="1"/>
</dbReference>
<comment type="catalytic activity">
    <reaction evidence="10">
        <text>ATP + H2O + cellular proteinSide 1 = ADP + phosphate + cellular proteinSide 2.</text>
        <dbReference type="EC" id="7.4.2.8"/>
    </reaction>
</comment>
<dbReference type="CDD" id="cd18114">
    <property type="entry name" value="ATP-synt_flagellum-secretory_path_III_C"/>
    <property type="match status" value="1"/>
</dbReference>
<dbReference type="InterPro" id="IPR004100">
    <property type="entry name" value="ATPase_F1/V1/A1_a/bsu_N"/>
</dbReference>
<dbReference type="InterPro" id="IPR003593">
    <property type="entry name" value="AAA+_ATPase"/>
</dbReference>
<evidence type="ECO:0000256" key="2">
    <source>
        <dbReference type="ARBA" id="ARBA00022448"/>
    </source>
</evidence>
<dbReference type="EMBL" id="RRCT01000006">
    <property type="protein sequence ID" value="RQW74963.1"/>
    <property type="molecule type" value="Genomic_DNA"/>
</dbReference>
<keyword evidence="13" id="KW-1185">Reference proteome</keyword>
<dbReference type="GO" id="GO:0005737">
    <property type="term" value="C:cytoplasm"/>
    <property type="evidence" value="ECO:0007669"/>
    <property type="project" value="UniProtKB-SubCell"/>
</dbReference>
<dbReference type="InterPro" id="IPR040627">
    <property type="entry name" value="T3SS_ATPase_C"/>
</dbReference>
<dbReference type="PANTHER" id="PTHR15184">
    <property type="entry name" value="ATP SYNTHASE"/>
    <property type="match status" value="1"/>
</dbReference>
<keyword evidence="2" id="KW-0813">Transport</keyword>
<evidence type="ECO:0000259" key="11">
    <source>
        <dbReference type="SMART" id="SM00382"/>
    </source>
</evidence>
<comment type="caution">
    <text evidence="12">The sequence shown here is derived from an EMBL/GenBank/DDBJ whole genome shotgun (WGS) entry which is preliminary data.</text>
</comment>
<dbReference type="GO" id="GO:0030257">
    <property type="term" value="C:type III protein secretion system complex"/>
    <property type="evidence" value="ECO:0007669"/>
    <property type="project" value="InterPro"/>
</dbReference>
<keyword evidence="4" id="KW-0547">Nucleotide-binding</keyword>
<dbReference type="PANTHER" id="PTHR15184:SF9">
    <property type="entry name" value="SPI-1 TYPE 3 SECRETION SYSTEM ATPASE"/>
    <property type="match status" value="1"/>
</dbReference>
<keyword evidence="3" id="KW-0963">Cytoplasm</keyword>
<dbReference type="PROSITE" id="PS00152">
    <property type="entry name" value="ATPASE_ALPHA_BETA"/>
    <property type="match status" value="1"/>
</dbReference>
<evidence type="ECO:0000256" key="8">
    <source>
        <dbReference type="ARBA" id="ARBA00023065"/>
    </source>
</evidence>
<accession>A0A3N9UFG5</accession>
<keyword evidence="12" id="KW-0969">Cilium</keyword>
<dbReference type="NCBIfam" id="TIGR03497">
    <property type="entry name" value="FliI_clade2"/>
    <property type="match status" value="1"/>
</dbReference>
<dbReference type="GO" id="GO:0008564">
    <property type="term" value="F:protein-exporting ATPase activity"/>
    <property type="evidence" value="ECO:0007669"/>
    <property type="project" value="UniProtKB-EC"/>
</dbReference>
<keyword evidence="5" id="KW-0067">ATP-binding</keyword>
<dbReference type="Pfam" id="PF00006">
    <property type="entry name" value="ATP-synt_ab"/>
    <property type="match status" value="1"/>
</dbReference>
<dbReference type="InterPro" id="IPR022425">
    <property type="entry name" value="FliI_clade2"/>
</dbReference>
<evidence type="ECO:0000313" key="12">
    <source>
        <dbReference type="EMBL" id="RQW74963.1"/>
    </source>
</evidence>
<dbReference type="AlphaFoldDB" id="A0A3N9UFG5"/>
<dbReference type="GO" id="GO:0044780">
    <property type="term" value="P:bacterial-type flagellum assembly"/>
    <property type="evidence" value="ECO:0007669"/>
    <property type="project" value="InterPro"/>
</dbReference>